<sequence>MKQIASATGGHPGEYLTLKFFQNPVEADSYVKMMHNNIDFIAEIMK</sequence>
<dbReference type="AlphaFoldDB" id="A0A763XKJ6"/>
<evidence type="ECO:0000313" key="1">
    <source>
        <dbReference type="EMBL" id="HAG4529180.1"/>
    </source>
</evidence>
<organism evidence="1">
    <name type="scientific">Salmonella enterica</name>
    <name type="common">Salmonella choleraesuis</name>
    <dbReference type="NCBI Taxonomy" id="28901"/>
    <lineage>
        <taxon>Bacteria</taxon>
        <taxon>Pseudomonadati</taxon>
        <taxon>Pseudomonadota</taxon>
        <taxon>Gammaproteobacteria</taxon>
        <taxon>Enterobacterales</taxon>
        <taxon>Enterobacteriaceae</taxon>
        <taxon>Salmonella</taxon>
    </lineage>
</organism>
<dbReference type="RefSeq" id="WP_219556434.1">
    <property type="nucleotide sequence ID" value="NZ_JAFNLH010000133.1"/>
</dbReference>
<gene>
    <name evidence="1" type="ORF">G8404_005040</name>
</gene>
<protein>
    <submittedName>
        <fullName evidence="1">Uncharacterized protein</fullName>
    </submittedName>
</protein>
<reference evidence="1" key="2">
    <citation type="submission" date="2020-02" db="EMBL/GenBank/DDBJ databases">
        <authorList>
            <consortium name="NCBI Pathogen Detection Project"/>
        </authorList>
    </citation>
    <scope>NUCLEOTIDE SEQUENCE</scope>
    <source>
        <strain evidence="1">MA.AU168</strain>
    </source>
</reference>
<reference evidence="1" key="1">
    <citation type="journal article" date="2018" name="Genome Biol.">
        <title>SKESA: strategic k-mer extension for scrupulous assemblies.</title>
        <authorList>
            <person name="Souvorov A."/>
            <person name="Agarwala R."/>
            <person name="Lipman D.J."/>
        </authorList>
    </citation>
    <scope>NUCLEOTIDE SEQUENCE</scope>
    <source>
        <strain evidence="1">MA.AU168</strain>
    </source>
</reference>
<comment type="caution">
    <text evidence="1">The sequence shown here is derived from an EMBL/GenBank/DDBJ whole genome shotgun (WGS) entry which is preliminary data.</text>
</comment>
<proteinExistence type="predicted"/>
<name>A0A763XKJ6_SALER</name>
<dbReference type="EMBL" id="DAAYJT010000039">
    <property type="protein sequence ID" value="HAG4529180.1"/>
    <property type="molecule type" value="Genomic_DNA"/>
</dbReference>
<accession>A0A763XKJ6</accession>